<name>A0A6J4HGH3_9CHLR</name>
<sequence>WRRPRHGRYRTAAAVFWRTGAQARGRGQLRALICRRSSD</sequence>
<proteinExistence type="predicted"/>
<accession>A0A6J4HGH3</accession>
<protein>
    <submittedName>
        <fullName evidence="1">Uncharacterized protein</fullName>
    </submittedName>
</protein>
<evidence type="ECO:0000313" key="1">
    <source>
        <dbReference type="EMBL" id="CAA9222482.1"/>
    </source>
</evidence>
<reference evidence="1" key="1">
    <citation type="submission" date="2020-02" db="EMBL/GenBank/DDBJ databases">
        <authorList>
            <person name="Meier V. D."/>
        </authorList>
    </citation>
    <scope>NUCLEOTIDE SEQUENCE</scope>
    <source>
        <strain evidence="1">AVDCRST_MAG77</strain>
    </source>
</reference>
<gene>
    <name evidence="1" type="ORF">AVDCRST_MAG77-759</name>
</gene>
<feature type="non-terminal residue" evidence="1">
    <location>
        <position position="39"/>
    </location>
</feature>
<feature type="non-terminal residue" evidence="1">
    <location>
        <position position="1"/>
    </location>
</feature>
<organism evidence="1">
    <name type="scientific">uncultured Chloroflexota bacterium</name>
    <dbReference type="NCBI Taxonomy" id="166587"/>
    <lineage>
        <taxon>Bacteria</taxon>
        <taxon>Bacillati</taxon>
        <taxon>Chloroflexota</taxon>
        <taxon>environmental samples</taxon>
    </lineage>
</organism>
<dbReference type="EMBL" id="CADCTC010000035">
    <property type="protein sequence ID" value="CAA9222482.1"/>
    <property type="molecule type" value="Genomic_DNA"/>
</dbReference>
<dbReference type="AlphaFoldDB" id="A0A6J4HGH3"/>